<accession>A0A0D3KD53</accession>
<dbReference type="EnsemblProtists" id="EOD33688">
    <property type="protein sequence ID" value="EOD33688"/>
    <property type="gene ID" value="EMIHUDRAFT_111674"/>
</dbReference>
<dbReference type="PANTHER" id="PTHR46332:SF5">
    <property type="entry name" value="ASPARTATE BETA-HYDROXYLASE DOMAIN CONTAINING 2"/>
    <property type="match status" value="1"/>
</dbReference>
<dbReference type="eggNOG" id="KOG3696">
    <property type="taxonomic scope" value="Eukaryota"/>
</dbReference>
<proteinExistence type="inferred from homology"/>
<reference evidence="5" key="2">
    <citation type="submission" date="2024-10" db="UniProtKB">
        <authorList>
            <consortium name="EnsemblProtists"/>
        </authorList>
    </citation>
    <scope>IDENTIFICATION</scope>
</reference>
<evidence type="ECO:0000256" key="3">
    <source>
        <dbReference type="ARBA" id="ARBA00023002"/>
    </source>
</evidence>
<evidence type="ECO:0000313" key="5">
    <source>
        <dbReference type="EnsemblProtists" id="EOD33688"/>
    </source>
</evidence>
<dbReference type="PANTHER" id="PTHR46332">
    <property type="entry name" value="ASPARTATE BETA-HYDROXYLASE DOMAIN-CONTAINING PROTEIN 2"/>
    <property type="match status" value="1"/>
</dbReference>
<dbReference type="InterPro" id="IPR051821">
    <property type="entry name" value="Asp/Asn_beta-hydroxylase"/>
</dbReference>
<organism evidence="5 6">
    <name type="scientific">Emiliania huxleyi (strain CCMP1516)</name>
    <dbReference type="NCBI Taxonomy" id="280463"/>
    <lineage>
        <taxon>Eukaryota</taxon>
        <taxon>Haptista</taxon>
        <taxon>Haptophyta</taxon>
        <taxon>Prymnesiophyceae</taxon>
        <taxon>Isochrysidales</taxon>
        <taxon>Noelaerhabdaceae</taxon>
        <taxon>Emiliania</taxon>
    </lineage>
</organism>
<dbReference type="InterPro" id="IPR007803">
    <property type="entry name" value="Asp/Arg/Pro-Hydrxlase"/>
</dbReference>
<dbReference type="RefSeq" id="XP_005786117.1">
    <property type="nucleotide sequence ID" value="XM_005786060.1"/>
</dbReference>
<keyword evidence="6" id="KW-1185">Reference proteome</keyword>
<dbReference type="PaxDb" id="2903-EOD33688"/>
<comment type="similarity">
    <text evidence="1">Belongs to the aspartyl/asparaginyl beta-hydroxylase family.</text>
</comment>
<evidence type="ECO:0000259" key="4">
    <source>
        <dbReference type="Pfam" id="PF05118"/>
    </source>
</evidence>
<feature type="domain" description="Aspartyl/asparaginy/proline hydroxylase" evidence="4">
    <location>
        <begin position="52"/>
        <end position="222"/>
    </location>
</feature>
<dbReference type="SUPFAM" id="SSF51197">
    <property type="entry name" value="Clavaminate synthase-like"/>
    <property type="match status" value="1"/>
</dbReference>
<name>A0A0D3KD53_EMIH1</name>
<evidence type="ECO:0000256" key="1">
    <source>
        <dbReference type="ARBA" id="ARBA00007730"/>
    </source>
</evidence>
<dbReference type="GO" id="GO:0016020">
    <property type="term" value="C:membrane"/>
    <property type="evidence" value="ECO:0007669"/>
    <property type="project" value="TreeGrafter"/>
</dbReference>
<keyword evidence="3" id="KW-0560">Oxidoreductase</keyword>
<evidence type="ECO:0000313" key="6">
    <source>
        <dbReference type="Proteomes" id="UP000013827"/>
    </source>
</evidence>
<dbReference type="Proteomes" id="UP000013827">
    <property type="component" value="Unassembled WGS sequence"/>
</dbReference>
<dbReference type="AlphaFoldDB" id="A0A0D3KD53"/>
<dbReference type="Pfam" id="PF05118">
    <property type="entry name" value="Asp_Arg_Hydrox"/>
    <property type="match status" value="1"/>
</dbReference>
<dbReference type="OMA" id="RCHFPLF"/>
<reference evidence="6" key="1">
    <citation type="journal article" date="2013" name="Nature">
        <title>Pan genome of the phytoplankton Emiliania underpins its global distribution.</title>
        <authorList>
            <person name="Read B.A."/>
            <person name="Kegel J."/>
            <person name="Klute M.J."/>
            <person name="Kuo A."/>
            <person name="Lefebvre S.C."/>
            <person name="Maumus F."/>
            <person name="Mayer C."/>
            <person name="Miller J."/>
            <person name="Monier A."/>
            <person name="Salamov A."/>
            <person name="Young J."/>
            <person name="Aguilar M."/>
            <person name="Claverie J.M."/>
            <person name="Frickenhaus S."/>
            <person name="Gonzalez K."/>
            <person name="Herman E.K."/>
            <person name="Lin Y.C."/>
            <person name="Napier J."/>
            <person name="Ogata H."/>
            <person name="Sarno A.F."/>
            <person name="Shmutz J."/>
            <person name="Schroeder D."/>
            <person name="de Vargas C."/>
            <person name="Verret F."/>
            <person name="von Dassow P."/>
            <person name="Valentin K."/>
            <person name="Van de Peer Y."/>
            <person name="Wheeler G."/>
            <person name="Dacks J.B."/>
            <person name="Delwiche C.F."/>
            <person name="Dyhrman S.T."/>
            <person name="Glockner G."/>
            <person name="John U."/>
            <person name="Richards T."/>
            <person name="Worden A.Z."/>
            <person name="Zhang X."/>
            <person name="Grigoriev I.V."/>
            <person name="Allen A.E."/>
            <person name="Bidle K."/>
            <person name="Borodovsky M."/>
            <person name="Bowler C."/>
            <person name="Brownlee C."/>
            <person name="Cock J.M."/>
            <person name="Elias M."/>
            <person name="Gladyshev V.N."/>
            <person name="Groth M."/>
            <person name="Guda C."/>
            <person name="Hadaegh A."/>
            <person name="Iglesias-Rodriguez M.D."/>
            <person name="Jenkins J."/>
            <person name="Jones B.M."/>
            <person name="Lawson T."/>
            <person name="Leese F."/>
            <person name="Lindquist E."/>
            <person name="Lobanov A."/>
            <person name="Lomsadze A."/>
            <person name="Malik S.B."/>
            <person name="Marsh M.E."/>
            <person name="Mackinder L."/>
            <person name="Mock T."/>
            <person name="Mueller-Roeber B."/>
            <person name="Pagarete A."/>
            <person name="Parker M."/>
            <person name="Probert I."/>
            <person name="Quesneville H."/>
            <person name="Raines C."/>
            <person name="Rensing S.A."/>
            <person name="Riano-Pachon D.M."/>
            <person name="Richier S."/>
            <person name="Rokitta S."/>
            <person name="Shiraiwa Y."/>
            <person name="Soanes D.M."/>
            <person name="van der Giezen M."/>
            <person name="Wahlund T.M."/>
            <person name="Williams B."/>
            <person name="Wilson W."/>
            <person name="Wolfe G."/>
            <person name="Wurch L.L."/>
        </authorList>
    </citation>
    <scope>NUCLEOTIDE SEQUENCE</scope>
</reference>
<dbReference type="Gene3D" id="2.60.120.330">
    <property type="entry name" value="B-lactam Antibiotic, Isopenicillin N Synthase, Chain"/>
    <property type="match status" value="1"/>
</dbReference>
<dbReference type="KEGG" id="ehx:EMIHUDRAFT_111674"/>
<keyword evidence="2" id="KW-0223">Dioxygenase</keyword>
<dbReference type="GO" id="GO:0051213">
    <property type="term" value="F:dioxygenase activity"/>
    <property type="evidence" value="ECO:0007669"/>
    <property type="project" value="UniProtKB-KW"/>
</dbReference>
<dbReference type="GeneID" id="17278959"/>
<evidence type="ECO:0000256" key="2">
    <source>
        <dbReference type="ARBA" id="ARBA00022964"/>
    </source>
</evidence>
<protein>
    <recommendedName>
        <fullName evidence="4">Aspartyl/asparaginy/proline hydroxylase domain-containing protein</fullName>
    </recommendedName>
</protein>
<dbReference type="InterPro" id="IPR027443">
    <property type="entry name" value="IPNS-like_sf"/>
</dbReference>
<sequence length="254" mass="27932">MSRAATIGGRLLRVPGAWRPAPSVVGIPGLPSKPWWERDDPLFAAWLPRLEAAAPAIRAEWDRLRGRPSDYRISDSEHAGTLHSSPEEWHWATFVDGGRVVPALWEECPATAAALEGVPGLMVGDMPYAFAFFSTLRPGSRIAPHTAPANLRLRFHLCLQAAPAASGPEAETSRPACGMRVADEVREWEEGRCLVFDDAYEHEVWNDSAGERAVLLFDIWHPLLSPDEVHAIRQMFARVQGMADARRGGAAAED</sequence>
<dbReference type="HOGENOM" id="CLU_059279_2_1_1"/>